<evidence type="ECO:0000313" key="2">
    <source>
        <dbReference type="Proteomes" id="UP001595916"/>
    </source>
</evidence>
<proteinExistence type="predicted"/>
<dbReference type="Proteomes" id="UP001595916">
    <property type="component" value="Unassembled WGS sequence"/>
</dbReference>
<name>A0ABV9QK30_9FIRM</name>
<reference evidence="2" key="1">
    <citation type="journal article" date="2019" name="Int. J. Syst. Evol. Microbiol.">
        <title>The Global Catalogue of Microorganisms (GCM) 10K type strain sequencing project: providing services to taxonomists for standard genome sequencing and annotation.</title>
        <authorList>
            <consortium name="The Broad Institute Genomics Platform"/>
            <consortium name="The Broad Institute Genome Sequencing Center for Infectious Disease"/>
            <person name="Wu L."/>
            <person name="Ma J."/>
        </authorList>
    </citation>
    <scope>NUCLEOTIDE SEQUENCE [LARGE SCALE GENOMIC DNA]</scope>
    <source>
        <strain evidence="2">CCUG 46385</strain>
    </source>
</reference>
<comment type="caution">
    <text evidence="1">The sequence shown here is derived from an EMBL/GenBank/DDBJ whole genome shotgun (WGS) entry which is preliminary data.</text>
</comment>
<dbReference type="RefSeq" id="WP_379787716.1">
    <property type="nucleotide sequence ID" value="NZ_JBHSHL010000014.1"/>
</dbReference>
<evidence type="ECO:0000313" key="1">
    <source>
        <dbReference type="EMBL" id="MFC4804218.1"/>
    </source>
</evidence>
<sequence>MQESILIISDEELEEHQLEELKFRYNIYHILEIPVQIAKSWMNINPLGEFDVSYLREMKEFLTEKKREGCRYIYFKGDKGAEHHMVSYAMSIGMVPLYATTYDSASSKTRQEMEKHHICFRKYVGLDTK</sequence>
<keyword evidence="2" id="KW-1185">Reference proteome</keyword>
<accession>A0ABV9QK30</accession>
<dbReference type="EMBL" id="JBHSHL010000014">
    <property type="protein sequence ID" value="MFC4804218.1"/>
    <property type="molecule type" value="Genomic_DNA"/>
</dbReference>
<protein>
    <submittedName>
        <fullName evidence="1">Uncharacterized protein</fullName>
    </submittedName>
</protein>
<organism evidence="1 2">
    <name type="scientific">Filifactor villosus</name>
    <dbReference type="NCBI Taxonomy" id="29374"/>
    <lineage>
        <taxon>Bacteria</taxon>
        <taxon>Bacillati</taxon>
        <taxon>Bacillota</taxon>
        <taxon>Clostridia</taxon>
        <taxon>Peptostreptococcales</taxon>
        <taxon>Filifactoraceae</taxon>
        <taxon>Filifactor</taxon>
    </lineage>
</organism>
<gene>
    <name evidence="1" type="ORF">ACFO4R_03905</name>
</gene>